<keyword evidence="2" id="KW-1185">Reference proteome</keyword>
<comment type="caution">
    <text evidence="1">The sequence shown here is derived from an EMBL/GenBank/DDBJ whole genome shotgun (WGS) entry which is preliminary data.</text>
</comment>
<evidence type="ECO:0000313" key="1">
    <source>
        <dbReference type="EMBL" id="KAF7147761.1"/>
    </source>
</evidence>
<name>A0A834HGP8_RHOSS</name>
<reference evidence="1" key="1">
    <citation type="submission" date="2019-11" db="EMBL/GenBank/DDBJ databases">
        <authorList>
            <person name="Liu Y."/>
            <person name="Hou J."/>
            <person name="Li T.-Q."/>
            <person name="Guan C.-H."/>
            <person name="Wu X."/>
            <person name="Wu H.-Z."/>
            <person name="Ling F."/>
            <person name="Zhang R."/>
            <person name="Shi X.-G."/>
            <person name="Ren J.-P."/>
            <person name="Chen E.-F."/>
            <person name="Sun J.-M."/>
        </authorList>
    </citation>
    <scope>NUCLEOTIDE SEQUENCE</scope>
    <source>
        <strain evidence="1">Adult_tree_wgs_1</strain>
        <tissue evidence="1">Leaves</tissue>
    </source>
</reference>
<organism evidence="1 2">
    <name type="scientific">Rhododendron simsii</name>
    <name type="common">Sims's rhododendron</name>
    <dbReference type="NCBI Taxonomy" id="118357"/>
    <lineage>
        <taxon>Eukaryota</taxon>
        <taxon>Viridiplantae</taxon>
        <taxon>Streptophyta</taxon>
        <taxon>Embryophyta</taxon>
        <taxon>Tracheophyta</taxon>
        <taxon>Spermatophyta</taxon>
        <taxon>Magnoliopsida</taxon>
        <taxon>eudicotyledons</taxon>
        <taxon>Gunneridae</taxon>
        <taxon>Pentapetalae</taxon>
        <taxon>asterids</taxon>
        <taxon>Ericales</taxon>
        <taxon>Ericaceae</taxon>
        <taxon>Ericoideae</taxon>
        <taxon>Rhodoreae</taxon>
        <taxon>Rhododendron</taxon>
    </lineage>
</organism>
<gene>
    <name evidence="1" type="ORF">RHSIM_Rhsim03G0023300</name>
</gene>
<sequence>MRNALKRYWLMRALSSISLYEKLFDESWRSLIGNTFWLPLIHQEKQERSNSKE</sequence>
<proteinExistence type="predicted"/>
<dbReference type="AlphaFoldDB" id="A0A834HGP8"/>
<dbReference type="Proteomes" id="UP000626092">
    <property type="component" value="Unassembled WGS sequence"/>
</dbReference>
<accession>A0A834HGP8</accession>
<dbReference type="EMBL" id="WJXA01000003">
    <property type="protein sequence ID" value="KAF7147761.1"/>
    <property type="molecule type" value="Genomic_DNA"/>
</dbReference>
<dbReference type="OrthoDB" id="10382728at2759"/>
<protein>
    <submittedName>
        <fullName evidence="1">Uncharacterized protein</fullName>
    </submittedName>
</protein>
<evidence type="ECO:0000313" key="2">
    <source>
        <dbReference type="Proteomes" id="UP000626092"/>
    </source>
</evidence>